<accession>R8BJX2</accession>
<dbReference type="RefSeq" id="XP_007915697.1">
    <property type="nucleotide sequence ID" value="XM_007917506.1"/>
</dbReference>
<keyword evidence="1" id="KW-0472">Membrane</keyword>
<sequence>MSRAIGDIFYPDNPNRRNRFNELLAQIRTYETEFQALEKKKIKVFKEAREKVDDALRRKGYETRDELRQAIRDKISDNKEMKKFDKIKAECVDLPPLDILRYADSILRPRLLETGNVGGVVLDIICLASSSLTVVTGVGMFLGVVAGPAGWALIGVLGAIAAGATIVVAIISFIDAMNERDTLRDGISTLWKKRAAMKYHLDKLDALVQSIKTIVSMADLCDEEELAEVLEENLGRKTLFGPWNTREKLRDQDRRNGSWTNEDPSFYDQDFDFQGPKMTVEWTTTEFGEEQAVTNEMELLKVDHDMGEWVFDSDSWIYQFNKSWDKEKHDHDP</sequence>
<dbReference type="AlphaFoldDB" id="R8BJX2"/>
<organism evidence="2 3">
    <name type="scientific">Phaeoacremonium minimum (strain UCR-PA7)</name>
    <name type="common">Esca disease fungus</name>
    <name type="synonym">Togninia minima</name>
    <dbReference type="NCBI Taxonomy" id="1286976"/>
    <lineage>
        <taxon>Eukaryota</taxon>
        <taxon>Fungi</taxon>
        <taxon>Dikarya</taxon>
        <taxon>Ascomycota</taxon>
        <taxon>Pezizomycotina</taxon>
        <taxon>Sordariomycetes</taxon>
        <taxon>Sordariomycetidae</taxon>
        <taxon>Togniniales</taxon>
        <taxon>Togniniaceae</taxon>
        <taxon>Phaeoacremonium</taxon>
    </lineage>
</organism>
<name>R8BJX2_PHAM7</name>
<dbReference type="EMBL" id="KB933145">
    <property type="protein sequence ID" value="EON99517.1"/>
    <property type="molecule type" value="Genomic_DNA"/>
</dbReference>
<dbReference type="OrthoDB" id="4776612at2759"/>
<evidence type="ECO:0000313" key="3">
    <source>
        <dbReference type="Proteomes" id="UP000014074"/>
    </source>
</evidence>
<dbReference type="eggNOG" id="ENOG502SAS0">
    <property type="taxonomic scope" value="Eukaryota"/>
</dbReference>
<dbReference type="Proteomes" id="UP000014074">
    <property type="component" value="Unassembled WGS sequence"/>
</dbReference>
<keyword evidence="3" id="KW-1185">Reference proteome</keyword>
<dbReference type="HOGENOM" id="CLU_834665_0_0_1"/>
<reference evidence="3" key="1">
    <citation type="journal article" date="2013" name="Genome Announc.">
        <title>Draft genome sequence of the ascomycete Phaeoacremonium aleophilum strain UCR-PA7, a causal agent of the esca disease complex in grapevines.</title>
        <authorList>
            <person name="Blanco-Ulate B."/>
            <person name="Rolshausen P."/>
            <person name="Cantu D."/>
        </authorList>
    </citation>
    <scope>NUCLEOTIDE SEQUENCE [LARGE SCALE GENOMIC DNA]</scope>
    <source>
        <strain evidence="3">UCR-PA7</strain>
    </source>
</reference>
<gene>
    <name evidence="2" type="ORF">UCRPA7_4955</name>
</gene>
<dbReference type="GeneID" id="19325460"/>
<feature type="transmembrane region" description="Helical" evidence="1">
    <location>
        <begin position="151"/>
        <end position="174"/>
    </location>
</feature>
<evidence type="ECO:0000256" key="1">
    <source>
        <dbReference type="SAM" id="Phobius"/>
    </source>
</evidence>
<evidence type="ECO:0000313" key="2">
    <source>
        <dbReference type="EMBL" id="EON99517.1"/>
    </source>
</evidence>
<dbReference type="KEGG" id="tmn:UCRPA7_4955"/>
<feature type="transmembrane region" description="Helical" evidence="1">
    <location>
        <begin position="120"/>
        <end position="145"/>
    </location>
</feature>
<keyword evidence="1" id="KW-0812">Transmembrane</keyword>
<keyword evidence="1" id="KW-1133">Transmembrane helix</keyword>
<proteinExistence type="predicted"/>
<protein>
    <submittedName>
        <fullName evidence="2">Uncharacterized protein</fullName>
    </submittedName>
</protein>